<reference evidence="2 3" key="1">
    <citation type="submission" date="2016-06" db="EMBL/GenBank/DDBJ databases">
        <title>Comparative genomics of the ectomycorrhizal sister species Rhizopogon vinicolor and Rhizopogon vesiculosus (Basidiomycota: Boletales) reveals a divergence of the mating type B locus.</title>
        <authorList>
            <consortium name="DOE Joint Genome Institute"/>
            <person name="Mujic A.B."/>
            <person name="Kuo A."/>
            <person name="Tritt A."/>
            <person name="Lipzen A."/>
            <person name="Chen C."/>
            <person name="Johnson J."/>
            <person name="Sharma A."/>
            <person name="Barry K."/>
            <person name="Grigoriev I.V."/>
            <person name="Spatafora J.W."/>
        </authorList>
    </citation>
    <scope>NUCLEOTIDE SEQUENCE [LARGE SCALE GENOMIC DNA]</scope>
    <source>
        <strain evidence="2 3">AM-OR11-026</strain>
    </source>
</reference>
<feature type="region of interest" description="Disordered" evidence="1">
    <location>
        <begin position="29"/>
        <end position="50"/>
    </location>
</feature>
<evidence type="ECO:0000313" key="3">
    <source>
        <dbReference type="Proteomes" id="UP000092154"/>
    </source>
</evidence>
<sequence>MEVDRKPDIYANDENAFQMDISDDICNDHDPNNSFLTTNTISPQQLSSKEPEYDSEEEYANYMASLNISDESYWKPMPANNKAEDLSRNVDVKVEPSRPPGLHPLRPKYFAVHYPVTPIDPYFKDSDKFIWGQVRRGLFLFRFGGNTIKPS</sequence>
<dbReference type="Proteomes" id="UP000092154">
    <property type="component" value="Unassembled WGS sequence"/>
</dbReference>
<dbReference type="STRING" id="1314800.A0A1B7NGQ9"/>
<accession>A0A1B7NGQ9</accession>
<name>A0A1B7NGQ9_9AGAM</name>
<evidence type="ECO:0000313" key="2">
    <source>
        <dbReference type="EMBL" id="OAX43959.1"/>
    </source>
</evidence>
<dbReference type="OrthoDB" id="2680181at2759"/>
<organism evidence="2 3">
    <name type="scientific">Rhizopogon vinicolor AM-OR11-026</name>
    <dbReference type="NCBI Taxonomy" id="1314800"/>
    <lineage>
        <taxon>Eukaryota</taxon>
        <taxon>Fungi</taxon>
        <taxon>Dikarya</taxon>
        <taxon>Basidiomycota</taxon>
        <taxon>Agaricomycotina</taxon>
        <taxon>Agaricomycetes</taxon>
        <taxon>Agaricomycetidae</taxon>
        <taxon>Boletales</taxon>
        <taxon>Suillineae</taxon>
        <taxon>Rhizopogonaceae</taxon>
        <taxon>Rhizopogon</taxon>
    </lineage>
</organism>
<evidence type="ECO:0000256" key="1">
    <source>
        <dbReference type="SAM" id="MobiDB-lite"/>
    </source>
</evidence>
<dbReference type="InParanoid" id="A0A1B7NGQ9"/>
<feature type="compositionally biased region" description="Polar residues" evidence="1">
    <location>
        <begin position="32"/>
        <end position="48"/>
    </location>
</feature>
<dbReference type="AlphaFoldDB" id="A0A1B7NGQ9"/>
<protein>
    <submittedName>
        <fullName evidence="2">Uncharacterized protein</fullName>
    </submittedName>
</protein>
<dbReference type="EMBL" id="KV448130">
    <property type="protein sequence ID" value="OAX43959.1"/>
    <property type="molecule type" value="Genomic_DNA"/>
</dbReference>
<gene>
    <name evidence="2" type="ORF">K503DRAFT_611814</name>
</gene>
<keyword evidence="3" id="KW-1185">Reference proteome</keyword>
<proteinExistence type="predicted"/>